<dbReference type="InterPro" id="IPR050767">
    <property type="entry name" value="Sel1_AlgK"/>
</dbReference>
<dbReference type="EMBL" id="SIJK02000040">
    <property type="protein sequence ID" value="MBP1467704.1"/>
    <property type="molecule type" value="Genomic_DNA"/>
</dbReference>
<dbReference type="SUPFAM" id="SSF81901">
    <property type="entry name" value="HCP-like"/>
    <property type="match status" value="4"/>
</dbReference>
<proteinExistence type="predicted"/>
<dbReference type="Proteomes" id="UP001193081">
    <property type="component" value="Unassembled WGS sequence"/>
</dbReference>
<keyword evidence="2" id="KW-1185">Reference proteome</keyword>
<evidence type="ECO:0000313" key="2">
    <source>
        <dbReference type="Proteomes" id="UP001193081"/>
    </source>
</evidence>
<dbReference type="Gene3D" id="1.25.40.10">
    <property type="entry name" value="Tetratricopeptide repeat domain"/>
    <property type="match status" value="3"/>
</dbReference>
<protein>
    <submittedName>
        <fullName evidence="1">SEL1-like repeat protein</fullName>
    </submittedName>
</protein>
<dbReference type="SMART" id="SM00671">
    <property type="entry name" value="SEL1"/>
    <property type="match status" value="12"/>
</dbReference>
<organism evidence="1 2">
    <name type="scientific">Candidatus Chloroploca mongolica</name>
    <dbReference type="NCBI Taxonomy" id="2528176"/>
    <lineage>
        <taxon>Bacteria</taxon>
        <taxon>Bacillati</taxon>
        <taxon>Chloroflexota</taxon>
        <taxon>Chloroflexia</taxon>
        <taxon>Chloroflexales</taxon>
        <taxon>Chloroflexineae</taxon>
        <taxon>Oscillochloridaceae</taxon>
        <taxon>Candidatus Chloroploca</taxon>
    </lineage>
</organism>
<reference evidence="1 2" key="1">
    <citation type="submission" date="2021-03" db="EMBL/GenBank/DDBJ databases">
        <authorList>
            <person name="Grouzdev D.S."/>
        </authorList>
    </citation>
    <scope>NUCLEOTIDE SEQUENCE [LARGE SCALE GENOMIC DNA]</scope>
    <source>
        <strain evidence="1 2">M50-1</strain>
    </source>
</reference>
<gene>
    <name evidence="1" type="ORF">EYB53_018460</name>
</gene>
<dbReference type="InterPro" id="IPR006597">
    <property type="entry name" value="Sel1-like"/>
</dbReference>
<sequence>MDITTSGFQANIELFRVHALPILMRSNEYKISPERLPEFLLLADRILTAFNGDLEFGRVDRVYMHLRKLNQNTVNTSSEEVEALVLATEQWMKTILWLVYPEKWTILNQNKKSFTLFPTIRDLELLTQHEIDKDIRNQHEITDEAKRQVFLVCRRDRNFITHETAEQLPHIEAQYIHVALVALLVPVIKHYALLRDNLKGLFTRSIDDPQVLALLPLIQSEQRQHVERFKGREKWINELRDRLLISESTPGQYLLIAGYEGIGKSALCAKLAEVLAQSVYLGQDSSIARKNAPWLPNVILHSGKQSYRPEEIVRSLISQLNTLLLNPVEIANLEDYSEHIYLPPTHSGSSVQLSLSDVDLHSRKTRNQAIFQSRIADDDSKALTYSQGIVNSSRMQFVDLEVLRRQLTIALGKVVVERGSIVVIIDALDEISADGKNLYFLPTHLPSGVSVLLSARQNKKVVDWVRNNLNAEVIPLKGLELHEIPLFTGIEEGERLRFNDTLHRASQGWPVLVVATAKQIIEDSVDISEIDMYRSVENLFERQAKEWVSALGSEAQNIMREFLILLAIFEPIAPLDIDLLQSFLSHKGLNVSLSDTRDILGIVGAKLEGLEIGKVKLGLRAFADYIRNRYCSRKDLRENLEIITKWMADEELLDAKIVSLFLQYWLVSGEITDDSMRKTVGAFLIKLVSQRNADYLYHVYRNSLNDVTPISKIPNFAVDCLRASADQGHSRASLVLGRRLIDGASIIQDKECGYEILRRSADTGYVNSMIELGIRLTKGIGLDKDTILGEDWLRRAAEKENPDARGFLATFLINNGSELQISEGEGLLRELADEGIHKASYLLAVYLITSKKGEEQRSEGEFLLRQLAIEGYDNAIGYLADQLFNGDKIAANTDEAYQLYMQLINKGNVKAMTALSAKLFSGAGIEKDAVTGEHWLRKAIQAGSTDAMYVLGMRLIHGDGLKKDLYEGRRLLENAAKSDDFSAMITLARYILDGILEPQHKGEGETWLRKAAVAGKVEAMARLGTYLMDEDGSSQRKKEGEKWLRKASDLNYPSAMRALGNRLLHGKNIKRSIEEGIKWLEKAVDSGERKAILTFAIRLIKGDMIPQDIPRGYNLLIELAQGDDVHAMIKLGVLLLDGDFMPQNTEEGLTWINKAVDLGSPHAMDTLSSRYFKGDTVPFDIANGCELLRKSASLENLRAMRILGLRLIDGNIFTKDVIEGENLLRKCVEDGDADAVCALGEAILDSKLPHCDFAEGESLLRKAADSGDPDVLAALGMRLKLGVGIKQDVTEGKRLLHRAVKEVHDSYNSSMIGSYCYMADEYLLASKALYHAFQHNHHEAAVSLVFMARRGELAPGFKLPPTPSLLERTLRHMDAVAVVNEILCIAKGYDYPKDWNKADRRMEELVKSGKPLFEAIYWWHDILAKRGDPEGYLIVGWLMRYGVINVPNESALSITMGLAITGGWDVPDWLITQKV</sequence>
<dbReference type="RefSeq" id="WP_135479874.1">
    <property type="nucleotide sequence ID" value="NZ_SIJK02000040.1"/>
</dbReference>
<comment type="caution">
    <text evidence="1">The sequence shown here is derived from an EMBL/GenBank/DDBJ whole genome shotgun (WGS) entry which is preliminary data.</text>
</comment>
<dbReference type="InterPro" id="IPR027417">
    <property type="entry name" value="P-loop_NTPase"/>
</dbReference>
<accession>A0ABS4DE36</accession>
<dbReference type="Pfam" id="PF08238">
    <property type="entry name" value="Sel1"/>
    <property type="match status" value="9"/>
</dbReference>
<dbReference type="Gene3D" id="3.40.50.300">
    <property type="entry name" value="P-loop containing nucleotide triphosphate hydrolases"/>
    <property type="match status" value="1"/>
</dbReference>
<evidence type="ECO:0000313" key="1">
    <source>
        <dbReference type="EMBL" id="MBP1467704.1"/>
    </source>
</evidence>
<dbReference type="PANTHER" id="PTHR11102:SF160">
    <property type="entry name" value="ERAD-ASSOCIATED E3 UBIQUITIN-PROTEIN LIGASE COMPONENT HRD3"/>
    <property type="match status" value="1"/>
</dbReference>
<name>A0ABS4DE36_9CHLR</name>
<dbReference type="PANTHER" id="PTHR11102">
    <property type="entry name" value="SEL-1-LIKE PROTEIN"/>
    <property type="match status" value="1"/>
</dbReference>
<dbReference type="SUPFAM" id="SSF52540">
    <property type="entry name" value="P-loop containing nucleoside triphosphate hydrolases"/>
    <property type="match status" value="1"/>
</dbReference>
<dbReference type="InterPro" id="IPR011990">
    <property type="entry name" value="TPR-like_helical_dom_sf"/>
</dbReference>